<evidence type="ECO:0000313" key="12">
    <source>
        <dbReference type="EMBL" id="KAK5957947.1"/>
    </source>
</evidence>
<dbReference type="Pfam" id="PF20510">
    <property type="entry name" value="HgmA_N"/>
    <property type="match status" value="1"/>
</dbReference>
<sequence>MAYITDFAVKEKYEYLSGFGNYHSSEAFQGAVSQVNNSPQKPPFGLRTERLSGTSFTAPRSKNLQTWMYRASSSLFHSEFVPYEDAPDAPTHMSPNGYMWPSFPVEEGCDWVQQKLLARNGDPAAKHGTAIWIFSITKDMSPHTVISSLDGDSLIIVQAGAIDIQTEFGKLLVRQNEVAMIPRGLRYRVTLATQSARGYVCELFQGHWDLPELGPIGSTGLANVRDFQVPVACFDMTLDGDNARANDAEWTIISRMNGRLWSCTQDHTPFDVAGWHGTYYPFKYDLARFCVMGNVLYDEHDPSLYAVLSASTGDNPGASAVDFLILPPRWQATDAFWLPYYHRNTHSEFFGPIINKQDPEFPLNKGLDFRPFAAGLNGTMTTHGAAEQDFQKARDADLKPAMLQNDGISVFLLETEKPLFLSEWAAKGAVKNFGHEPRPKI</sequence>
<dbReference type="EC" id="1.13.11.5" evidence="4"/>
<dbReference type="SUPFAM" id="SSF51182">
    <property type="entry name" value="RmlC-like cupins"/>
    <property type="match status" value="1"/>
</dbReference>
<name>A0AAN8I7A6_9EURO</name>
<reference evidence="12 13" key="1">
    <citation type="submission" date="2022-12" db="EMBL/GenBank/DDBJ databases">
        <title>Genomic features and morphological characterization of a novel Knufia sp. strain isolated from spacecraft assembly facility.</title>
        <authorList>
            <person name="Teixeira M."/>
            <person name="Chander A.M."/>
            <person name="Stajich J.E."/>
            <person name="Venkateswaran K."/>
        </authorList>
    </citation>
    <scope>NUCLEOTIDE SEQUENCE [LARGE SCALE GENOMIC DNA]</scope>
    <source>
        <strain evidence="12 13">FJI-L2-BK-P2</strain>
    </source>
</reference>
<dbReference type="InterPro" id="IPR011051">
    <property type="entry name" value="RmlC_Cupin_sf"/>
</dbReference>
<dbReference type="Gene3D" id="2.60.120.10">
    <property type="entry name" value="Jelly Rolls"/>
    <property type="match status" value="1"/>
</dbReference>
<evidence type="ECO:0000256" key="8">
    <source>
        <dbReference type="ARBA" id="ARBA00023004"/>
    </source>
</evidence>
<evidence type="ECO:0000256" key="5">
    <source>
        <dbReference type="ARBA" id="ARBA00022723"/>
    </source>
</evidence>
<evidence type="ECO:0000256" key="2">
    <source>
        <dbReference type="ARBA" id="ARBA00004704"/>
    </source>
</evidence>
<keyword evidence="13" id="KW-1185">Reference proteome</keyword>
<dbReference type="InterPro" id="IPR005708">
    <property type="entry name" value="Homogentis_dOase"/>
</dbReference>
<dbReference type="PANTHER" id="PTHR11056">
    <property type="entry name" value="HOMOGENTISATE 1,2-DIOXYGENASE"/>
    <property type="match status" value="1"/>
</dbReference>
<dbReference type="EMBL" id="JAKLMC020000002">
    <property type="protein sequence ID" value="KAK5957947.1"/>
    <property type="molecule type" value="Genomic_DNA"/>
</dbReference>
<feature type="binding site" evidence="9">
    <location>
        <position position="383"/>
    </location>
    <ligand>
        <name>homogentisate</name>
        <dbReference type="ChEBI" id="CHEBI:16169"/>
    </ligand>
</feature>
<dbReference type="GO" id="GO:0005737">
    <property type="term" value="C:cytoplasm"/>
    <property type="evidence" value="ECO:0007669"/>
    <property type="project" value="TreeGrafter"/>
</dbReference>
<evidence type="ECO:0000256" key="4">
    <source>
        <dbReference type="ARBA" id="ARBA00013127"/>
    </source>
</evidence>
<dbReference type="GO" id="GO:0046872">
    <property type="term" value="F:metal ion binding"/>
    <property type="evidence" value="ECO:0007669"/>
    <property type="project" value="UniProtKB-KW"/>
</dbReference>
<feature type="domain" description="Homogentisate 1,2-dioxygenase C-terminal" evidence="10">
    <location>
        <begin position="288"/>
        <end position="427"/>
    </location>
</feature>
<comment type="similarity">
    <text evidence="3">Belongs to the homogentisate dioxygenase family.</text>
</comment>
<comment type="pathway">
    <text evidence="2">Amino-acid degradation; L-phenylalanine degradation; acetoacetate and fumarate from L-phenylalanine: step 4/6.</text>
</comment>
<dbReference type="Pfam" id="PF04209">
    <property type="entry name" value="HgmA_C"/>
    <property type="match status" value="1"/>
</dbReference>
<evidence type="ECO:0000256" key="7">
    <source>
        <dbReference type="ARBA" id="ARBA00023002"/>
    </source>
</evidence>
<protein>
    <recommendedName>
        <fullName evidence="4">homogentisate 1,2-dioxygenase</fullName>
        <ecNumber evidence="4">1.13.11.5</ecNumber>
    </recommendedName>
</protein>
<keyword evidence="5 9" id="KW-0479">Metal-binding</keyword>
<feature type="binding site" evidence="9">
    <location>
        <position position="348"/>
    </location>
    <ligand>
        <name>Fe cation</name>
        <dbReference type="ChEBI" id="CHEBI:24875"/>
    </ligand>
</feature>
<dbReference type="AlphaFoldDB" id="A0AAN8I7A6"/>
<dbReference type="InterPro" id="IPR014710">
    <property type="entry name" value="RmlC-like_jellyroll"/>
</dbReference>
<evidence type="ECO:0000256" key="9">
    <source>
        <dbReference type="PIRSR" id="PIRSR605708-2"/>
    </source>
</evidence>
<evidence type="ECO:0000313" key="13">
    <source>
        <dbReference type="Proteomes" id="UP001316803"/>
    </source>
</evidence>
<feature type="domain" description="Homogentisate 1,2-dioxygenase N-terminal" evidence="11">
    <location>
        <begin position="14"/>
        <end position="286"/>
    </location>
</feature>
<evidence type="ECO:0000259" key="10">
    <source>
        <dbReference type="Pfam" id="PF04209"/>
    </source>
</evidence>
<dbReference type="GO" id="GO:0004411">
    <property type="term" value="F:homogentisate 1,2-dioxygenase activity"/>
    <property type="evidence" value="ECO:0007669"/>
    <property type="project" value="UniProtKB-EC"/>
</dbReference>
<comment type="cofactor">
    <cofactor evidence="1 9">
        <name>Fe cation</name>
        <dbReference type="ChEBI" id="CHEBI:24875"/>
    </cofactor>
</comment>
<evidence type="ECO:0000259" key="11">
    <source>
        <dbReference type="Pfam" id="PF20510"/>
    </source>
</evidence>
<dbReference type="InterPro" id="IPR046451">
    <property type="entry name" value="HgmA_C"/>
</dbReference>
<dbReference type="InterPro" id="IPR046452">
    <property type="entry name" value="HgmA_N"/>
</dbReference>
<feature type="binding site" evidence="9">
    <location>
        <position position="383"/>
    </location>
    <ligand>
        <name>Fe cation</name>
        <dbReference type="ChEBI" id="CHEBI:24875"/>
    </ligand>
</feature>
<evidence type="ECO:0000256" key="1">
    <source>
        <dbReference type="ARBA" id="ARBA00001962"/>
    </source>
</evidence>
<keyword evidence="8 9" id="KW-0408">Iron</keyword>
<dbReference type="GO" id="GO:0006559">
    <property type="term" value="P:L-phenylalanine catabolic process"/>
    <property type="evidence" value="ECO:0007669"/>
    <property type="project" value="InterPro"/>
</dbReference>
<keyword evidence="7" id="KW-0560">Oxidoreductase</keyword>
<comment type="caution">
    <text evidence="12">The sequence shown here is derived from an EMBL/GenBank/DDBJ whole genome shotgun (WGS) entry which is preliminary data.</text>
</comment>
<accession>A0AAN8I7A6</accession>
<dbReference type="GO" id="GO:0006570">
    <property type="term" value="P:tyrosine metabolic process"/>
    <property type="evidence" value="ECO:0007669"/>
    <property type="project" value="InterPro"/>
</dbReference>
<keyword evidence="6" id="KW-0223">Dioxygenase</keyword>
<gene>
    <name evidence="12" type="ORF">OHC33_001137</name>
</gene>
<dbReference type="PANTHER" id="PTHR11056:SF0">
    <property type="entry name" value="HOMOGENTISATE 1,2-DIOXYGENASE"/>
    <property type="match status" value="1"/>
</dbReference>
<feature type="binding site" evidence="9">
    <location>
        <position position="342"/>
    </location>
    <ligand>
        <name>Fe cation</name>
        <dbReference type="ChEBI" id="CHEBI:24875"/>
    </ligand>
</feature>
<dbReference type="Proteomes" id="UP001316803">
    <property type="component" value="Unassembled WGS sequence"/>
</dbReference>
<evidence type="ECO:0000256" key="6">
    <source>
        <dbReference type="ARBA" id="ARBA00022964"/>
    </source>
</evidence>
<proteinExistence type="inferred from homology"/>
<evidence type="ECO:0000256" key="3">
    <source>
        <dbReference type="ARBA" id="ARBA00007757"/>
    </source>
</evidence>
<organism evidence="12 13">
    <name type="scientific">Knufia fluminis</name>
    <dbReference type="NCBI Taxonomy" id="191047"/>
    <lineage>
        <taxon>Eukaryota</taxon>
        <taxon>Fungi</taxon>
        <taxon>Dikarya</taxon>
        <taxon>Ascomycota</taxon>
        <taxon>Pezizomycotina</taxon>
        <taxon>Eurotiomycetes</taxon>
        <taxon>Chaetothyriomycetidae</taxon>
        <taxon>Chaetothyriales</taxon>
        <taxon>Trichomeriaceae</taxon>
        <taxon>Knufia</taxon>
    </lineage>
</organism>